<reference evidence="1 2" key="1">
    <citation type="submission" date="2021-08" db="EMBL/GenBank/DDBJ databases">
        <title>Draft Genome Sequence of Phanerochaete sordida strain YK-624.</title>
        <authorList>
            <person name="Mori T."/>
            <person name="Dohra H."/>
            <person name="Suzuki T."/>
            <person name="Kawagishi H."/>
            <person name="Hirai H."/>
        </authorList>
    </citation>
    <scope>NUCLEOTIDE SEQUENCE [LARGE SCALE GENOMIC DNA]</scope>
    <source>
        <strain evidence="1 2">YK-624</strain>
    </source>
</reference>
<evidence type="ECO:0000313" key="2">
    <source>
        <dbReference type="Proteomes" id="UP000703269"/>
    </source>
</evidence>
<dbReference type="AlphaFoldDB" id="A0A9P3GPU7"/>
<dbReference type="EMBL" id="BPQB01000092">
    <property type="protein sequence ID" value="GJE98671.1"/>
    <property type="molecule type" value="Genomic_DNA"/>
</dbReference>
<comment type="caution">
    <text evidence="1">The sequence shown here is derived from an EMBL/GenBank/DDBJ whole genome shotgun (WGS) entry which is preliminary data.</text>
</comment>
<gene>
    <name evidence="1" type="ORF">PsYK624_149060</name>
</gene>
<sequence>MALRHLLRTLVFTRGTVMNGVRGTLSNHNPHQGAVSCDDLPLNPQRPQKDPRAFSEFICQSSNVQQYVRTLRLRTSLLGVGVEAEEPVDANVLLGLFKILPRLTTLHLEDIVLSPPSLSGAPLPPTLSLEHLTLGSRLGCAPISASHILDTLSHFRYIGRLRLIHLWEEPQPSTSAPNLSVSHPAVETFEFERCRFLGDAIFTFLADCAAERVTVRTTLPTDVLSAQKLNQFVTALGARLAHLEYTFRVRDMPCPMTLLFAGFDSAAHPGGGAALDLSSCTSLGTLRVALDLAPARLASDLASTLVPTLASLPALPRGTPPLALTLAASLGDVLAGQHLEDRTSVFAQLEDAVLELLGSGRVAGLTFEIEVARGVPDSRMAEGSETVKALFPRLNASDDLHVIEVAKAGAPRVNAYWGGRYDAPW</sequence>
<evidence type="ECO:0000313" key="1">
    <source>
        <dbReference type="EMBL" id="GJE98671.1"/>
    </source>
</evidence>
<organism evidence="1 2">
    <name type="scientific">Phanerochaete sordida</name>
    <dbReference type="NCBI Taxonomy" id="48140"/>
    <lineage>
        <taxon>Eukaryota</taxon>
        <taxon>Fungi</taxon>
        <taxon>Dikarya</taxon>
        <taxon>Basidiomycota</taxon>
        <taxon>Agaricomycotina</taxon>
        <taxon>Agaricomycetes</taxon>
        <taxon>Polyporales</taxon>
        <taxon>Phanerochaetaceae</taxon>
        <taxon>Phanerochaete</taxon>
    </lineage>
</organism>
<dbReference type="Proteomes" id="UP000703269">
    <property type="component" value="Unassembled WGS sequence"/>
</dbReference>
<protein>
    <submittedName>
        <fullName evidence="1">Uncharacterized protein</fullName>
    </submittedName>
</protein>
<name>A0A9P3GPU7_9APHY</name>
<keyword evidence="2" id="KW-1185">Reference proteome</keyword>
<proteinExistence type="predicted"/>
<accession>A0A9P3GPU7</accession>